<evidence type="ECO:0000313" key="1">
    <source>
        <dbReference type="EMBL" id="KIL59590.1"/>
    </source>
</evidence>
<protein>
    <submittedName>
        <fullName evidence="1">Uncharacterized protein</fullName>
    </submittedName>
</protein>
<accession>A0A0C2S9X8</accession>
<evidence type="ECO:0000313" key="2">
    <source>
        <dbReference type="Proteomes" id="UP000054549"/>
    </source>
</evidence>
<organism evidence="1 2">
    <name type="scientific">Amanita muscaria (strain Koide BX008)</name>
    <dbReference type="NCBI Taxonomy" id="946122"/>
    <lineage>
        <taxon>Eukaryota</taxon>
        <taxon>Fungi</taxon>
        <taxon>Dikarya</taxon>
        <taxon>Basidiomycota</taxon>
        <taxon>Agaricomycotina</taxon>
        <taxon>Agaricomycetes</taxon>
        <taxon>Agaricomycetidae</taxon>
        <taxon>Agaricales</taxon>
        <taxon>Pluteineae</taxon>
        <taxon>Amanitaceae</taxon>
        <taxon>Amanita</taxon>
    </lineage>
</organism>
<dbReference type="HOGENOM" id="CLU_2526992_0_0_1"/>
<dbReference type="STRING" id="946122.A0A0C2S9X8"/>
<name>A0A0C2S9X8_AMAMK</name>
<dbReference type="EMBL" id="KN818313">
    <property type="protein sequence ID" value="KIL59590.1"/>
    <property type="molecule type" value="Genomic_DNA"/>
</dbReference>
<keyword evidence="2" id="KW-1185">Reference proteome</keyword>
<dbReference type="OrthoDB" id="1844152at2759"/>
<gene>
    <name evidence="1" type="ORF">M378DRAFT_1001194</name>
</gene>
<proteinExistence type="predicted"/>
<reference evidence="1 2" key="1">
    <citation type="submission" date="2014-04" db="EMBL/GenBank/DDBJ databases">
        <title>Evolutionary Origins and Diversification of the Mycorrhizal Mutualists.</title>
        <authorList>
            <consortium name="DOE Joint Genome Institute"/>
            <consortium name="Mycorrhizal Genomics Consortium"/>
            <person name="Kohler A."/>
            <person name="Kuo A."/>
            <person name="Nagy L.G."/>
            <person name="Floudas D."/>
            <person name="Copeland A."/>
            <person name="Barry K.W."/>
            <person name="Cichocki N."/>
            <person name="Veneault-Fourrey C."/>
            <person name="LaButti K."/>
            <person name="Lindquist E.A."/>
            <person name="Lipzen A."/>
            <person name="Lundell T."/>
            <person name="Morin E."/>
            <person name="Murat C."/>
            <person name="Riley R."/>
            <person name="Ohm R."/>
            <person name="Sun H."/>
            <person name="Tunlid A."/>
            <person name="Henrissat B."/>
            <person name="Grigoriev I.V."/>
            <person name="Hibbett D.S."/>
            <person name="Martin F."/>
        </authorList>
    </citation>
    <scope>NUCLEOTIDE SEQUENCE [LARGE SCALE GENOMIC DNA]</scope>
    <source>
        <strain evidence="1 2">Koide BX008</strain>
    </source>
</reference>
<dbReference type="AlphaFoldDB" id="A0A0C2S9X8"/>
<dbReference type="Proteomes" id="UP000054549">
    <property type="component" value="Unassembled WGS sequence"/>
</dbReference>
<dbReference type="InParanoid" id="A0A0C2S9X8"/>
<sequence>MIVGLPLYRDPDWMDLNKRFTLDTGNASIPLIVVPPPCDLTVAPLLRDVPRGIGRGTKQLEPLIKERAEQEAQHRKDWPGRPVE</sequence>